<dbReference type="InterPro" id="IPR001932">
    <property type="entry name" value="PPM-type_phosphatase-like_dom"/>
</dbReference>
<keyword evidence="1" id="KW-0464">Manganese</keyword>
<keyword evidence="1" id="KW-0479">Metal-binding</keyword>
<keyword evidence="1" id="KW-0904">Protein phosphatase</keyword>
<feature type="domain" description="PPM-type phosphatase" evidence="2">
    <location>
        <begin position="1"/>
        <end position="235"/>
    </location>
</feature>
<organism evidence="3 4">
    <name type="scientific">Serendipita vermifera MAFF 305830</name>
    <dbReference type="NCBI Taxonomy" id="933852"/>
    <lineage>
        <taxon>Eukaryota</taxon>
        <taxon>Fungi</taxon>
        <taxon>Dikarya</taxon>
        <taxon>Basidiomycota</taxon>
        <taxon>Agaricomycotina</taxon>
        <taxon>Agaricomycetes</taxon>
        <taxon>Sebacinales</taxon>
        <taxon>Serendipitaceae</taxon>
        <taxon>Serendipita</taxon>
    </lineage>
</organism>
<comment type="cofactor">
    <cofactor evidence="1">
        <name>Mn(2+)</name>
        <dbReference type="ChEBI" id="CHEBI:29035"/>
    </cofactor>
</comment>
<comment type="catalytic activity">
    <reaction evidence="1">
        <text>O-phospho-L-seryl-[protein] + H2O = L-seryl-[protein] + phosphate</text>
        <dbReference type="Rhea" id="RHEA:20629"/>
        <dbReference type="Rhea" id="RHEA-COMP:9863"/>
        <dbReference type="Rhea" id="RHEA-COMP:11604"/>
        <dbReference type="ChEBI" id="CHEBI:15377"/>
        <dbReference type="ChEBI" id="CHEBI:29999"/>
        <dbReference type="ChEBI" id="CHEBI:43474"/>
        <dbReference type="ChEBI" id="CHEBI:83421"/>
        <dbReference type="EC" id="3.1.3.16"/>
    </reaction>
</comment>
<dbReference type="PROSITE" id="PS51746">
    <property type="entry name" value="PPM_2"/>
    <property type="match status" value="1"/>
</dbReference>
<dbReference type="HOGENOM" id="CLU_029404_3_2_1"/>
<dbReference type="EMBL" id="KN824278">
    <property type="protein sequence ID" value="KIM33310.1"/>
    <property type="molecule type" value="Genomic_DNA"/>
</dbReference>
<dbReference type="Gene3D" id="3.60.40.10">
    <property type="entry name" value="PPM-type phosphatase domain"/>
    <property type="match status" value="1"/>
</dbReference>
<dbReference type="AlphaFoldDB" id="A0A0C3B917"/>
<keyword evidence="1" id="KW-0378">Hydrolase</keyword>
<gene>
    <name evidence="3" type="ORF">M408DRAFT_326073</name>
</gene>
<dbReference type="PANTHER" id="PTHR12320">
    <property type="entry name" value="PROTEIN PHOSPHATASE 2C"/>
    <property type="match status" value="1"/>
</dbReference>
<name>A0A0C3B917_SERVB</name>
<dbReference type="GO" id="GO:0004722">
    <property type="term" value="F:protein serine/threonine phosphatase activity"/>
    <property type="evidence" value="ECO:0007669"/>
    <property type="project" value="UniProtKB-EC"/>
</dbReference>
<reference evidence="3 4" key="1">
    <citation type="submission" date="2014-04" db="EMBL/GenBank/DDBJ databases">
        <authorList>
            <consortium name="DOE Joint Genome Institute"/>
            <person name="Kuo A."/>
            <person name="Zuccaro A."/>
            <person name="Kohler A."/>
            <person name="Nagy L.G."/>
            <person name="Floudas D."/>
            <person name="Copeland A."/>
            <person name="Barry K.W."/>
            <person name="Cichocki N."/>
            <person name="Veneault-Fourrey C."/>
            <person name="LaButti K."/>
            <person name="Lindquist E.A."/>
            <person name="Lipzen A."/>
            <person name="Lundell T."/>
            <person name="Morin E."/>
            <person name="Murat C."/>
            <person name="Sun H."/>
            <person name="Tunlid A."/>
            <person name="Henrissat B."/>
            <person name="Grigoriev I.V."/>
            <person name="Hibbett D.S."/>
            <person name="Martin F."/>
            <person name="Nordberg H.P."/>
            <person name="Cantor M.N."/>
            <person name="Hua S.X."/>
        </authorList>
    </citation>
    <scope>NUCLEOTIDE SEQUENCE [LARGE SCALE GENOMIC DNA]</scope>
    <source>
        <strain evidence="3 4">MAFF 305830</strain>
    </source>
</reference>
<evidence type="ECO:0000256" key="1">
    <source>
        <dbReference type="RuleBase" id="RU366020"/>
    </source>
</evidence>
<protein>
    <recommendedName>
        <fullName evidence="1">Protein phosphatase</fullName>
        <ecNumber evidence="1">3.1.3.16</ecNumber>
    </recommendedName>
</protein>
<comment type="similarity">
    <text evidence="1">Belongs to the PP2C family.</text>
</comment>
<dbReference type="EC" id="3.1.3.16" evidence="1"/>
<comment type="catalytic activity">
    <reaction evidence="1">
        <text>O-phospho-L-threonyl-[protein] + H2O = L-threonyl-[protein] + phosphate</text>
        <dbReference type="Rhea" id="RHEA:47004"/>
        <dbReference type="Rhea" id="RHEA-COMP:11060"/>
        <dbReference type="Rhea" id="RHEA-COMP:11605"/>
        <dbReference type="ChEBI" id="CHEBI:15377"/>
        <dbReference type="ChEBI" id="CHEBI:30013"/>
        <dbReference type="ChEBI" id="CHEBI:43474"/>
        <dbReference type="ChEBI" id="CHEBI:61977"/>
        <dbReference type="EC" id="3.1.3.16"/>
    </reaction>
</comment>
<proteinExistence type="inferred from homology"/>
<reference evidence="4" key="2">
    <citation type="submission" date="2015-01" db="EMBL/GenBank/DDBJ databases">
        <title>Evolutionary Origins and Diversification of the Mycorrhizal Mutualists.</title>
        <authorList>
            <consortium name="DOE Joint Genome Institute"/>
            <consortium name="Mycorrhizal Genomics Consortium"/>
            <person name="Kohler A."/>
            <person name="Kuo A."/>
            <person name="Nagy L.G."/>
            <person name="Floudas D."/>
            <person name="Copeland A."/>
            <person name="Barry K.W."/>
            <person name="Cichocki N."/>
            <person name="Veneault-Fourrey C."/>
            <person name="LaButti K."/>
            <person name="Lindquist E.A."/>
            <person name="Lipzen A."/>
            <person name="Lundell T."/>
            <person name="Morin E."/>
            <person name="Murat C."/>
            <person name="Riley R."/>
            <person name="Ohm R."/>
            <person name="Sun H."/>
            <person name="Tunlid A."/>
            <person name="Henrissat B."/>
            <person name="Grigoriev I.V."/>
            <person name="Hibbett D.S."/>
            <person name="Martin F."/>
        </authorList>
    </citation>
    <scope>NUCLEOTIDE SEQUENCE [LARGE SCALE GENOMIC DNA]</scope>
    <source>
        <strain evidence="4">MAFF 305830</strain>
    </source>
</reference>
<dbReference type="OrthoDB" id="60843at2759"/>
<evidence type="ECO:0000313" key="3">
    <source>
        <dbReference type="EMBL" id="KIM33310.1"/>
    </source>
</evidence>
<comment type="cofactor">
    <cofactor evidence="1">
        <name>Mg(2+)</name>
        <dbReference type="ChEBI" id="CHEBI:18420"/>
    </cofactor>
</comment>
<dbReference type="SUPFAM" id="SSF81606">
    <property type="entry name" value="PP2C-like"/>
    <property type="match status" value="1"/>
</dbReference>
<keyword evidence="4" id="KW-1185">Reference proteome</keyword>
<evidence type="ECO:0000313" key="4">
    <source>
        <dbReference type="Proteomes" id="UP000054097"/>
    </source>
</evidence>
<evidence type="ECO:0000259" key="2">
    <source>
        <dbReference type="PROSITE" id="PS51746"/>
    </source>
</evidence>
<sequence length="239" mass="26143">MGVDPAMFSQALMFHAHRYSKGAWAGEPETDPTQDFDEPVEGWELTPQECIDLAYGGVIREKSVLCGSSTACIINLNASSGLLRAANLGDSGFLIIRSASLYHVQNPQTHYFNCPKQLSKIPPRLKTEGSIVDHPSDADIYSTTLRGGDIIIAYTDGLSDNLFSHDVASISALVMRANETPEQLAQTLADRLALYATQCMWDKKRVSPFEVGCRRAGEYWKGGKIDDVTVVVALVSEDL</sequence>
<accession>A0A0C3B917</accession>
<dbReference type="InterPro" id="IPR039123">
    <property type="entry name" value="PPTC7"/>
</dbReference>
<dbReference type="GO" id="GO:0046872">
    <property type="term" value="F:metal ion binding"/>
    <property type="evidence" value="ECO:0007669"/>
    <property type="project" value="UniProtKB-UniRule"/>
</dbReference>
<dbReference type="PANTHER" id="PTHR12320:SF1">
    <property type="entry name" value="PROTEIN PHOSPHATASE PTC7 HOMOLOG"/>
    <property type="match status" value="1"/>
</dbReference>
<keyword evidence="1" id="KW-0460">Magnesium</keyword>
<dbReference type="STRING" id="933852.A0A0C3B917"/>
<dbReference type="InterPro" id="IPR036457">
    <property type="entry name" value="PPM-type-like_dom_sf"/>
</dbReference>
<dbReference type="Proteomes" id="UP000054097">
    <property type="component" value="Unassembled WGS sequence"/>
</dbReference>